<name>A0A370FXU6_GLULI</name>
<dbReference type="Proteomes" id="UP000254958">
    <property type="component" value="Unassembled WGS sequence"/>
</dbReference>
<sequence>MFLMESWSGPERGTAPYVRASVLPGALADLAGPGVDMVVWARVVPPAWHETLEACALPAGRVVLCGTLDEVTLALRRPDMRRRYPTFLIEDVEQTAALVAALAVCATLTVVLGDPAAWAEAGPLPPGRLRALCCYGAGTVDWVSGRAGGCDLVSSISPYALAFVPAWGAAHVAWRFGQLGARAVAVEIVAG</sequence>
<organism evidence="1 2">
    <name type="scientific">Gluconacetobacter liquefaciens</name>
    <name type="common">Acetobacter liquefaciens</name>
    <dbReference type="NCBI Taxonomy" id="89584"/>
    <lineage>
        <taxon>Bacteria</taxon>
        <taxon>Pseudomonadati</taxon>
        <taxon>Pseudomonadota</taxon>
        <taxon>Alphaproteobacteria</taxon>
        <taxon>Acetobacterales</taxon>
        <taxon>Acetobacteraceae</taxon>
        <taxon>Gluconacetobacter</taxon>
    </lineage>
</organism>
<evidence type="ECO:0000313" key="1">
    <source>
        <dbReference type="EMBL" id="RDI36285.1"/>
    </source>
</evidence>
<keyword evidence="2" id="KW-1185">Reference proteome</keyword>
<dbReference type="EMBL" id="QQAW01000011">
    <property type="protein sequence ID" value="RDI36285.1"/>
    <property type="molecule type" value="Genomic_DNA"/>
</dbReference>
<dbReference type="AlphaFoldDB" id="A0A370FXU6"/>
<protein>
    <submittedName>
        <fullName evidence="1">Uncharacterized protein</fullName>
    </submittedName>
</protein>
<comment type="caution">
    <text evidence="1">The sequence shown here is derived from an EMBL/GenBank/DDBJ whole genome shotgun (WGS) entry which is preliminary data.</text>
</comment>
<proteinExistence type="predicted"/>
<gene>
    <name evidence="1" type="ORF">C7453_11169</name>
</gene>
<evidence type="ECO:0000313" key="2">
    <source>
        <dbReference type="Proteomes" id="UP000254958"/>
    </source>
</evidence>
<accession>A0A370FXU6</accession>
<reference evidence="1 2" key="1">
    <citation type="submission" date="2018-07" db="EMBL/GenBank/DDBJ databases">
        <title>Genomic Encyclopedia of Type Strains, Phase IV (KMG-IV): sequencing the most valuable type-strain genomes for metagenomic binning, comparative biology and taxonomic classification.</title>
        <authorList>
            <person name="Goeker M."/>
        </authorList>
    </citation>
    <scope>NUCLEOTIDE SEQUENCE [LARGE SCALE GENOMIC DNA]</scope>
    <source>
        <strain evidence="1 2">DSM 5603</strain>
    </source>
</reference>